<keyword evidence="8" id="KW-0472">Membrane</keyword>
<keyword evidence="5" id="KW-0408">Iron</keyword>
<evidence type="ECO:0000256" key="1">
    <source>
        <dbReference type="ARBA" id="ARBA00010609"/>
    </source>
</evidence>
<keyword evidence="7" id="KW-0813">Transport</keyword>
<evidence type="ECO:0000256" key="4">
    <source>
        <dbReference type="ARBA" id="ARBA00023002"/>
    </source>
</evidence>
<dbReference type="Gene3D" id="2.60.40.420">
    <property type="entry name" value="Cupredoxins - blue copper proteins"/>
    <property type="match status" value="3"/>
</dbReference>
<evidence type="ECO:0000256" key="6">
    <source>
        <dbReference type="ARBA" id="ARBA00023008"/>
    </source>
</evidence>
<dbReference type="InterPro" id="IPR011707">
    <property type="entry name" value="Cu-oxidase-like_N"/>
</dbReference>
<evidence type="ECO:0000259" key="11">
    <source>
        <dbReference type="Pfam" id="PF07731"/>
    </source>
</evidence>
<name>A0ABR4NQF6_9SACH</name>
<reference evidence="13 14" key="1">
    <citation type="submission" date="2024-05" db="EMBL/GenBank/DDBJ databases">
        <title>Long read based assembly of the Candida bracarensis genome reveals expanded adhesin content.</title>
        <authorList>
            <person name="Marcet-Houben M."/>
            <person name="Ksiezopolska E."/>
            <person name="Gabaldon T."/>
        </authorList>
    </citation>
    <scope>NUCLEOTIDE SEQUENCE [LARGE SCALE GENOMIC DNA]</scope>
    <source>
        <strain evidence="13 14">CBM6</strain>
    </source>
</reference>
<keyword evidence="3" id="KW-0479">Metal-binding</keyword>
<comment type="similarity">
    <text evidence="1">Belongs to the multicopper oxidase family.</text>
</comment>
<feature type="domain" description="Plastocyanin-like" evidence="12">
    <location>
        <begin position="37"/>
        <end position="160"/>
    </location>
</feature>
<dbReference type="SUPFAM" id="SSF49503">
    <property type="entry name" value="Cupredoxins"/>
    <property type="match status" value="3"/>
</dbReference>
<dbReference type="EMBL" id="JBEVYD010000009">
    <property type="protein sequence ID" value="KAL3230438.1"/>
    <property type="molecule type" value="Genomic_DNA"/>
</dbReference>
<evidence type="ECO:0000259" key="10">
    <source>
        <dbReference type="Pfam" id="PF00394"/>
    </source>
</evidence>
<feature type="chain" id="PRO_5045517391" description="Multicopper oxidase" evidence="9">
    <location>
        <begin position="22"/>
        <end position="592"/>
    </location>
</feature>
<keyword evidence="4" id="KW-0560">Oxidoreductase</keyword>
<evidence type="ECO:0000313" key="13">
    <source>
        <dbReference type="EMBL" id="KAL3230438.1"/>
    </source>
</evidence>
<evidence type="ECO:0000256" key="9">
    <source>
        <dbReference type="SAM" id="SignalP"/>
    </source>
</evidence>
<proteinExistence type="inferred from homology"/>
<dbReference type="Pfam" id="PF00394">
    <property type="entry name" value="Cu-oxidase"/>
    <property type="match status" value="1"/>
</dbReference>
<feature type="signal peptide" evidence="9">
    <location>
        <begin position="1"/>
        <end position="21"/>
    </location>
</feature>
<dbReference type="InterPro" id="IPR008972">
    <property type="entry name" value="Cupredoxin"/>
</dbReference>
<feature type="transmembrane region" description="Helical" evidence="8">
    <location>
        <begin position="572"/>
        <end position="591"/>
    </location>
</feature>
<dbReference type="PROSITE" id="PS00079">
    <property type="entry name" value="MULTICOPPER_OXIDASE1"/>
    <property type="match status" value="2"/>
</dbReference>
<dbReference type="PANTHER" id="PTHR11709:SF434">
    <property type="entry name" value="IRON TRANSPORT MULTICOPPER OXIDASE FET5-RELATED"/>
    <property type="match status" value="1"/>
</dbReference>
<organism evidence="13 14">
    <name type="scientific">Nakaseomyces bracarensis</name>
    <dbReference type="NCBI Taxonomy" id="273131"/>
    <lineage>
        <taxon>Eukaryota</taxon>
        <taxon>Fungi</taxon>
        <taxon>Dikarya</taxon>
        <taxon>Ascomycota</taxon>
        <taxon>Saccharomycotina</taxon>
        <taxon>Saccharomycetes</taxon>
        <taxon>Saccharomycetales</taxon>
        <taxon>Saccharomycetaceae</taxon>
        <taxon>Nakaseomyces</taxon>
    </lineage>
</organism>
<gene>
    <name evidence="13" type="ORF">RNJ44_00887</name>
</gene>
<dbReference type="InterPro" id="IPR045087">
    <property type="entry name" value="Cu-oxidase_fam"/>
</dbReference>
<dbReference type="PANTHER" id="PTHR11709">
    <property type="entry name" value="MULTI-COPPER OXIDASE"/>
    <property type="match status" value="1"/>
</dbReference>
<keyword evidence="7" id="KW-0406">Ion transport</keyword>
<accession>A0ABR4NQF6</accession>
<keyword evidence="2" id="KW-0410">Iron transport</keyword>
<keyword evidence="8" id="KW-1133">Transmembrane helix</keyword>
<keyword evidence="6" id="KW-0186">Copper</keyword>
<evidence type="ECO:0000256" key="2">
    <source>
        <dbReference type="ARBA" id="ARBA00022496"/>
    </source>
</evidence>
<evidence type="ECO:0000313" key="14">
    <source>
        <dbReference type="Proteomes" id="UP001623330"/>
    </source>
</evidence>
<feature type="domain" description="Plastocyanin-like" evidence="10">
    <location>
        <begin position="204"/>
        <end position="313"/>
    </location>
</feature>
<evidence type="ECO:0000256" key="5">
    <source>
        <dbReference type="ARBA" id="ARBA00023004"/>
    </source>
</evidence>
<keyword evidence="8" id="KW-0812">Transmembrane</keyword>
<evidence type="ECO:0008006" key="15">
    <source>
        <dbReference type="Google" id="ProtNLM"/>
    </source>
</evidence>
<comment type="caution">
    <text evidence="13">The sequence shown here is derived from an EMBL/GenBank/DDBJ whole genome shotgun (WGS) entry which is preliminary data.</text>
</comment>
<dbReference type="InterPro" id="IPR011706">
    <property type="entry name" value="Cu-oxidase_C"/>
</dbReference>
<dbReference type="InterPro" id="IPR002355">
    <property type="entry name" value="Cu_oxidase_Cu_BS"/>
</dbReference>
<dbReference type="InterPro" id="IPR033138">
    <property type="entry name" value="Cu_oxidase_CS"/>
</dbReference>
<dbReference type="Pfam" id="PF07732">
    <property type="entry name" value="Cu-oxidase_3"/>
    <property type="match status" value="1"/>
</dbReference>
<evidence type="ECO:0000256" key="8">
    <source>
        <dbReference type="SAM" id="Phobius"/>
    </source>
</evidence>
<sequence length="592" mass="67913">MQNSLFFLIYLLLCHLYCVTADKPKIIEFNVTSTVNSEGRRVISINNQLDTYGPTIRVRSGEELRLKVNNYICSQAEIQRMGNEPDLRSYCETSLHFHGIINVGNQFDGVPGVTQDPIQANGGEYWYNFTVPNDLCGTFWYHSHSSVQYGDGLRGVMIIECDNYEMNVNKLISNLEQQENLLGTSGLLQIEDDLISKNKIGYEELIVTLSDWYNRWNFDINRNDVIDAHGSADPRLDDSIINGKKEIEQTVVIPDHREYLVYRFINTGMSGTQVVNFPGYKMVVFETDGVIIKPYAVDTLSMAVGQRYSVIIRKEPNAAIRMVNGCNKMMGYFAKQVWYVPKMNVNGFELGALQIPPINRLPGLDKHELFREFQPLEKDITTQDISYFERANVTIELDYDYYKDDKTKAKYGTGMFLMNGKSMAEYLEEPIQLPEQEGTTVDIIINSIEHMRHPWHLHGHRFQVLSMGLGGEGKLSSSNSKAQQKYQDDISYWQNHPEEIPMTRDSINIPGRSFAVLRIKTKDYGKWLLHCHVEWHVSKGLGVMFENKANTQEQTQEQSLSSITNPSKRKVLTIYAIIMLCIDIALFYVIMK</sequence>
<keyword evidence="9" id="KW-0732">Signal</keyword>
<evidence type="ECO:0000259" key="12">
    <source>
        <dbReference type="Pfam" id="PF07732"/>
    </source>
</evidence>
<evidence type="ECO:0000256" key="3">
    <source>
        <dbReference type="ARBA" id="ARBA00022723"/>
    </source>
</evidence>
<evidence type="ECO:0000256" key="7">
    <source>
        <dbReference type="ARBA" id="ARBA00023065"/>
    </source>
</evidence>
<feature type="domain" description="Plastocyanin-like" evidence="11">
    <location>
        <begin position="414"/>
        <end position="548"/>
    </location>
</feature>
<dbReference type="Proteomes" id="UP001623330">
    <property type="component" value="Unassembled WGS sequence"/>
</dbReference>
<dbReference type="InterPro" id="IPR001117">
    <property type="entry name" value="Cu-oxidase_2nd"/>
</dbReference>
<dbReference type="PROSITE" id="PS00080">
    <property type="entry name" value="MULTICOPPER_OXIDASE2"/>
    <property type="match status" value="1"/>
</dbReference>
<keyword evidence="14" id="KW-1185">Reference proteome</keyword>
<protein>
    <recommendedName>
        <fullName evidence="15">Multicopper oxidase</fullName>
    </recommendedName>
</protein>
<dbReference type="Pfam" id="PF07731">
    <property type="entry name" value="Cu-oxidase_2"/>
    <property type="match status" value="1"/>
</dbReference>